<evidence type="ECO:0000256" key="2">
    <source>
        <dbReference type="ARBA" id="ARBA00022519"/>
    </source>
</evidence>
<evidence type="ECO:0000256" key="6">
    <source>
        <dbReference type="SAM" id="Coils"/>
    </source>
</evidence>
<dbReference type="KEGG" id="rpe:RPE_2056"/>
<dbReference type="EMBL" id="CP000463">
    <property type="protein sequence ID" value="ABJ06000.1"/>
    <property type="molecule type" value="Genomic_DNA"/>
</dbReference>
<keyword evidence="7" id="KW-0812">Transmembrane</keyword>
<feature type="transmembrane region" description="Helical" evidence="7">
    <location>
        <begin position="305"/>
        <end position="324"/>
    </location>
</feature>
<dbReference type="InterPro" id="IPR004089">
    <property type="entry name" value="MCPsignal_dom"/>
</dbReference>
<dbReference type="PROSITE" id="PS50111">
    <property type="entry name" value="CHEMOTAXIS_TRANSDUC_2"/>
    <property type="match status" value="1"/>
</dbReference>
<dbReference type="eggNOG" id="COG0840">
    <property type="taxonomic scope" value="Bacteria"/>
</dbReference>
<organism evidence="12">
    <name type="scientific">Rhodopseudomonas palustris (strain BisA53)</name>
    <dbReference type="NCBI Taxonomy" id="316055"/>
    <lineage>
        <taxon>Bacteria</taxon>
        <taxon>Pseudomonadati</taxon>
        <taxon>Pseudomonadota</taxon>
        <taxon>Alphaproteobacteria</taxon>
        <taxon>Hyphomicrobiales</taxon>
        <taxon>Nitrobacteraceae</taxon>
        <taxon>Rhodopseudomonas</taxon>
    </lineage>
</organism>
<dbReference type="HOGENOM" id="CLU_000445_107_27_5"/>
<reference evidence="12" key="1">
    <citation type="submission" date="2006-09" db="EMBL/GenBank/DDBJ databases">
        <title>Complete sequence of Rhodopseudomonas palustris BisA53.</title>
        <authorList>
            <consortium name="US DOE Joint Genome Institute"/>
            <person name="Copeland A."/>
            <person name="Lucas S."/>
            <person name="Lapidus A."/>
            <person name="Barry K."/>
            <person name="Detter J.C."/>
            <person name="Glavina del Rio T."/>
            <person name="Hammon N."/>
            <person name="Israni S."/>
            <person name="Dalin E."/>
            <person name="Tice H."/>
            <person name="Pitluck S."/>
            <person name="Chain P."/>
            <person name="Malfatti S."/>
            <person name="Shin M."/>
            <person name="Vergez L."/>
            <person name="Schmutz J."/>
            <person name="Larimer F."/>
            <person name="Land M."/>
            <person name="Hauser L."/>
            <person name="Pelletier D.A."/>
            <person name="Kyrpides N."/>
            <person name="Kim E."/>
            <person name="Harwood C.S."/>
            <person name="Oda Y."/>
            <person name="Richardson P."/>
        </authorList>
    </citation>
    <scope>NUCLEOTIDE SEQUENCE [LARGE SCALE GENOMIC DNA]</scope>
    <source>
        <strain evidence="12">BisA53</strain>
    </source>
</reference>
<keyword evidence="2" id="KW-0997">Cell inner membrane</keyword>
<comment type="subcellular location">
    <subcellularLocation>
        <location evidence="1">Cell inner membrane</location>
        <topology evidence="1">Multi-pass membrane protein</topology>
    </subcellularLocation>
</comment>
<dbReference type="SUPFAM" id="SSF158472">
    <property type="entry name" value="HAMP domain-like"/>
    <property type="match status" value="1"/>
</dbReference>
<keyword evidence="6" id="KW-0175">Coiled coil</keyword>
<accession>Q07PY4</accession>
<feature type="domain" description="Methyl-accepting transducer" evidence="9">
    <location>
        <begin position="412"/>
        <end position="641"/>
    </location>
</feature>
<evidence type="ECO:0000313" key="12">
    <source>
        <dbReference type="EMBL" id="ABJ06000.1"/>
    </source>
</evidence>
<feature type="domain" description="HAMP" evidence="11">
    <location>
        <begin position="324"/>
        <end position="377"/>
    </location>
</feature>
<gene>
    <name evidence="12" type="ordered locus">RPE_2056</name>
</gene>
<dbReference type="GO" id="GO:0005886">
    <property type="term" value="C:plasma membrane"/>
    <property type="evidence" value="ECO:0007669"/>
    <property type="project" value="UniProtKB-SubCell"/>
</dbReference>
<protein>
    <submittedName>
        <fullName evidence="12">Methyl-accepting chemotaxis sensory transducer</fullName>
    </submittedName>
</protein>
<feature type="coiled-coil region" evidence="6">
    <location>
        <begin position="370"/>
        <end position="397"/>
    </location>
</feature>
<feature type="signal peptide" evidence="8">
    <location>
        <begin position="1"/>
        <end position="25"/>
    </location>
</feature>
<feature type="domain" description="T-SNARE coiled-coil homology" evidence="10">
    <location>
        <begin position="571"/>
        <end position="633"/>
    </location>
</feature>
<evidence type="ECO:0000259" key="11">
    <source>
        <dbReference type="PROSITE" id="PS50885"/>
    </source>
</evidence>
<dbReference type="AlphaFoldDB" id="Q07PY4"/>
<dbReference type="InterPro" id="IPR000727">
    <property type="entry name" value="T_SNARE_dom"/>
</dbReference>
<evidence type="ECO:0000256" key="5">
    <source>
        <dbReference type="PROSITE-ProRule" id="PRU00284"/>
    </source>
</evidence>
<dbReference type="PROSITE" id="PS50885">
    <property type="entry name" value="HAMP"/>
    <property type="match status" value="1"/>
</dbReference>
<dbReference type="OrthoDB" id="8332525at2"/>
<dbReference type="Gene3D" id="1.10.287.950">
    <property type="entry name" value="Methyl-accepting chemotaxis protein"/>
    <property type="match status" value="1"/>
</dbReference>
<evidence type="ECO:0000259" key="10">
    <source>
        <dbReference type="PROSITE" id="PS50192"/>
    </source>
</evidence>
<keyword evidence="7" id="KW-1133">Transmembrane helix</keyword>
<keyword evidence="7" id="KW-0472">Membrane</keyword>
<evidence type="ECO:0000256" key="7">
    <source>
        <dbReference type="SAM" id="Phobius"/>
    </source>
</evidence>
<evidence type="ECO:0000256" key="8">
    <source>
        <dbReference type="SAM" id="SignalP"/>
    </source>
</evidence>
<keyword evidence="8" id="KW-0732">Signal</keyword>
<feature type="chain" id="PRO_5004165795" evidence="8">
    <location>
        <begin position="26"/>
        <end position="675"/>
    </location>
</feature>
<dbReference type="CDD" id="cd06225">
    <property type="entry name" value="HAMP"/>
    <property type="match status" value="1"/>
</dbReference>
<dbReference type="SUPFAM" id="SSF58104">
    <property type="entry name" value="Methyl-accepting chemotaxis protein (MCP) signaling domain"/>
    <property type="match status" value="1"/>
</dbReference>
<keyword evidence="2" id="KW-1003">Cell membrane</keyword>
<dbReference type="Pfam" id="PF00672">
    <property type="entry name" value="HAMP"/>
    <property type="match status" value="1"/>
</dbReference>
<sequence>MKLNRIAYKLGFAGLVGLVLSLAMSANQMTSETAINRGNDNADVQQSIASHALEAEVALRRMQLSMSAIRLSKTPAEVETNSLGLQDAEALAVKQLDAAIAQMLNPGHKTQLASIKSLALEFGNSAKVIVQEQLKTLEILGMRATIVGEWRRAMDGALAQPALQAASNRTAIEKLLYQTDALFNALDAATWRFGATDESEQKVLIERLPSELNATLAKLRGLLDEQEFVGELDFMNSILTGYYEVSSDAVSNELRKDKLIEVDANPIGLRALQLMRAAVDTAEKLAEEAKLHARSDLSSANQVNFGIGLAVMASLVVSMIFGFVSVSQPLMRLNGALGKMAGGELDVKIPGAERGDEVGDIAKTVVVIGENAAQRAKATAEAQVEQENAARERRQQDMHRLATEFEGAVGRIVETVSTASAELEASAGTLTSTAEQTERLTTVVAAASEQASANVQSVASATEEMASSIHEISRQVQDSARIAGSAVQQAHATNERITQLAAAASRIGDVVELINTIAGQTNLLALNATIEAARAGDAGRGFAVVASEVKALAEQTAKATGEISQQISGMQAATDQSVTAIKEIGATISQMAEIASTIASAVEQQGAATQEISRNVQQAAQGTTEVSANITDVQRGASDTGTASTQVLTAAQTLSTDSERLKQQVAIFLQSVRAA</sequence>
<evidence type="ECO:0000259" key="9">
    <source>
        <dbReference type="PROSITE" id="PS50111"/>
    </source>
</evidence>
<dbReference type="PANTHER" id="PTHR32089:SF112">
    <property type="entry name" value="LYSOZYME-LIKE PROTEIN-RELATED"/>
    <property type="match status" value="1"/>
</dbReference>
<evidence type="ECO:0000256" key="1">
    <source>
        <dbReference type="ARBA" id="ARBA00004429"/>
    </source>
</evidence>
<dbReference type="SMART" id="SM00283">
    <property type="entry name" value="MA"/>
    <property type="match status" value="1"/>
</dbReference>
<name>Q07PY4_RHOP5</name>
<dbReference type="InterPro" id="IPR003660">
    <property type="entry name" value="HAMP_dom"/>
</dbReference>
<evidence type="ECO:0000256" key="4">
    <source>
        <dbReference type="ARBA" id="ARBA00029447"/>
    </source>
</evidence>
<dbReference type="GO" id="GO:0007165">
    <property type="term" value="P:signal transduction"/>
    <property type="evidence" value="ECO:0007669"/>
    <property type="project" value="UniProtKB-KW"/>
</dbReference>
<dbReference type="Gene3D" id="1.10.8.500">
    <property type="entry name" value="HAMP domain in histidine kinase"/>
    <property type="match status" value="1"/>
</dbReference>
<comment type="similarity">
    <text evidence="4">Belongs to the methyl-accepting chemotaxis (MCP) protein family.</text>
</comment>
<keyword evidence="3 5" id="KW-0807">Transducer</keyword>
<proteinExistence type="inferred from homology"/>
<dbReference type="PROSITE" id="PS50192">
    <property type="entry name" value="T_SNARE"/>
    <property type="match status" value="1"/>
</dbReference>
<dbReference type="Pfam" id="PF00015">
    <property type="entry name" value="MCPsignal"/>
    <property type="match status" value="1"/>
</dbReference>
<dbReference type="STRING" id="316055.RPE_2056"/>
<dbReference type="PANTHER" id="PTHR32089">
    <property type="entry name" value="METHYL-ACCEPTING CHEMOTAXIS PROTEIN MCPB"/>
    <property type="match status" value="1"/>
</dbReference>
<evidence type="ECO:0000256" key="3">
    <source>
        <dbReference type="ARBA" id="ARBA00023224"/>
    </source>
</evidence>